<dbReference type="Proteomes" id="UP000294847">
    <property type="component" value="Chromosome 7"/>
</dbReference>
<organism evidence="1 2">
    <name type="scientific">Pyricularia oryzae</name>
    <name type="common">Rice blast fungus</name>
    <name type="synonym">Magnaporthe oryzae</name>
    <dbReference type="NCBI Taxonomy" id="318829"/>
    <lineage>
        <taxon>Eukaryota</taxon>
        <taxon>Fungi</taxon>
        <taxon>Dikarya</taxon>
        <taxon>Ascomycota</taxon>
        <taxon>Pezizomycotina</taxon>
        <taxon>Sordariomycetes</taxon>
        <taxon>Sordariomycetidae</taxon>
        <taxon>Magnaporthales</taxon>
        <taxon>Pyriculariaceae</taxon>
        <taxon>Pyricularia</taxon>
    </lineage>
</organism>
<protein>
    <submittedName>
        <fullName evidence="1">Uncharacterized protein</fullName>
    </submittedName>
</protein>
<name>A0A4P7NUF0_PYROR</name>
<gene>
    <name evidence="1" type="ORF">PoMZ_13060</name>
</gene>
<evidence type="ECO:0000313" key="2">
    <source>
        <dbReference type="Proteomes" id="UP000294847"/>
    </source>
</evidence>
<reference evidence="1 2" key="1">
    <citation type="journal article" date="2019" name="Mol. Biol. Evol.">
        <title>Blast fungal genomes show frequent chromosomal changes, gene gains and losses, and effector gene turnover.</title>
        <authorList>
            <person name="Gomez Luciano L.B."/>
            <person name="Jason Tsai I."/>
            <person name="Chuma I."/>
            <person name="Tosa Y."/>
            <person name="Chen Y.H."/>
            <person name="Li J.Y."/>
            <person name="Li M.Y."/>
            <person name="Jade Lu M.Y."/>
            <person name="Nakayashiki H."/>
            <person name="Li W.H."/>
        </authorList>
    </citation>
    <scope>NUCLEOTIDE SEQUENCE [LARGE SCALE GENOMIC DNA]</scope>
    <source>
        <strain evidence="1">MZ5-1-6</strain>
    </source>
</reference>
<accession>A0A4P7NUF0</accession>
<dbReference type="EMBL" id="CP034210">
    <property type="protein sequence ID" value="QBZ66090.1"/>
    <property type="molecule type" value="Genomic_DNA"/>
</dbReference>
<proteinExistence type="predicted"/>
<feature type="non-terminal residue" evidence="1">
    <location>
        <position position="139"/>
    </location>
</feature>
<dbReference type="AlphaFoldDB" id="A0A4P7NUF0"/>
<evidence type="ECO:0000313" key="1">
    <source>
        <dbReference type="EMBL" id="QBZ66090.1"/>
    </source>
</evidence>
<sequence length="139" mass="15586">MSVLREADKQFFSSFLFLINGQQHEVRVGSGDLRTGGIFVGTSTEESVAERWPVHPCPYYNSQSKRNDSQCHLSASSSFLSFFFLRSSYMYTGHSTFSIQVSAFPASREQKASPSHGPLPNSEVLPEPHLLLNVFWPPL</sequence>